<dbReference type="Pfam" id="PF04961">
    <property type="entry name" value="FTCD_C"/>
    <property type="match status" value="1"/>
</dbReference>
<dbReference type="InterPro" id="IPR036178">
    <property type="entry name" value="Formintransfe-cycloase-like_sf"/>
</dbReference>
<gene>
    <name evidence="2" type="ORF">G443_001948</name>
</gene>
<dbReference type="InterPro" id="IPR007044">
    <property type="entry name" value="Cyclodeamin/CycHdrlase"/>
</dbReference>
<comment type="caution">
    <text evidence="2">The sequence shown here is derived from an EMBL/GenBank/DDBJ whole genome shotgun (WGS) entry which is preliminary data.</text>
</comment>
<evidence type="ECO:0000313" key="3">
    <source>
        <dbReference type="Proteomes" id="UP000791080"/>
    </source>
</evidence>
<evidence type="ECO:0000259" key="1">
    <source>
        <dbReference type="Pfam" id="PF04961"/>
    </source>
</evidence>
<accession>A0ABT1JHN6</accession>
<dbReference type="EMBL" id="AUBJ02000001">
    <property type="protein sequence ID" value="MCP2331678.1"/>
    <property type="molecule type" value="Genomic_DNA"/>
</dbReference>
<evidence type="ECO:0000313" key="2">
    <source>
        <dbReference type="EMBL" id="MCP2331678.1"/>
    </source>
</evidence>
<feature type="domain" description="Cyclodeaminase/cyclohydrolase" evidence="1">
    <location>
        <begin position="5"/>
        <end position="184"/>
    </location>
</feature>
<protein>
    <submittedName>
        <fullName evidence="2">Formiminotetrahydrofolate cyclodeaminase</fullName>
    </submittedName>
</protein>
<organism evidence="2 3">
    <name type="scientific">Actinoalloteichus caeruleus DSM 43889</name>
    <dbReference type="NCBI Taxonomy" id="1120930"/>
    <lineage>
        <taxon>Bacteria</taxon>
        <taxon>Bacillati</taxon>
        <taxon>Actinomycetota</taxon>
        <taxon>Actinomycetes</taxon>
        <taxon>Pseudonocardiales</taxon>
        <taxon>Pseudonocardiaceae</taxon>
        <taxon>Actinoalloteichus</taxon>
        <taxon>Actinoalloteichus cyanogriseus</taxon>
    </lineage>
</organism>
<dbReference type="Proteomes" id="UP000791080">
    <property type="component" value="Unassembled WGS sequence"/>
</dbReference>
<dbReference type="RefSeq" id="WP_026418390.1">
    <property type="nucleotide sequence ID" value="NZ_AUBJ02000001.1"/>
</dbReference>
<reference evidence="2 3" key="1">
    <citation type="submission" date="2022-06" db="EMBL/GenBank/DDBJ databases">
        <title>Genomic Encyclopedia of Type Strains, Phase I: the one thousand microbial genomes (KMG-I) project.</title>
        <authorList>
            <person name="Kyrpides N."/>
        </authorList>
    </citation>
    <scope>NUCLEOTIDE SEQUENCE [LARGE SCALE GENOMIC DNA]</scope>
    <source>
        <strain evidence="2 3">DSM 43889</strain>
    </source>
</reference>
<name>A0ABT1JHN6_ACTCY</name>
<proteinExistence type="predicted"/>
<dbReference type="SUPFAM" id="SSF101262">
    <property type="entry name" value="Methenyltetrahydrofolate cyclohydrolase-like"/>
    <property type="match status" value="1"/>
</dbReference>
<dbReference type="Gene3D" id="1.20.120.680">
    <property type="entry name" value="Formiminotetrahydrofolate cyclodeaminase monomer, up-and-down helical bundle"/>
    <property type="match status" value="1"/>
</dbReference>
<sequence length="206" mass="21289">MHRSTIGAFLDELAARTPTPGGGASSALHAAQAAALVGMVGRYSDGAKYAEHADTIGRIVAESDDVREAALAVAARDAAAFEAVGHAYALPRGTEPQEVERRQAIERALVASAAPPVEVVELTDRVVGLAEGLLPIGNRNVVTDIACAAEAARAAAVTARINIEINRAGIKDEPTRTALAAQAARVQVITKRAERVTSAVLKGISK</sequence>
<keyword evidence="3" id="KW-1185">Reference proteome</keyword>